<reference evidence="1" key="1">
    <citation type="journal article" date="2012" name="Science">
        <title>Fermentation, hydrogen, and sulfur metabolism in multiple uncultivated bacterial phyla.</title>
        <authorList>
            <person name="Wrighton K.C."/>
            <person name="Thomas B.C."/>
            <person name="Sharon I."/>
            <person name="Miller C.S."/>
            <person name="Castelle C.J."/>
            <person name="VerBerkmoes N.C."/>
            <person name="Wilkins M.J."/>
            <person name="Hettich R.L."/>
            <person name="Lipton M.S."/>
            <person name="Williams K.H."/>
            <person name="Long P.E."/>
            <person name="Banfield J.F."/>
        </authorList>
    </citation>
    <scope>NUCLEOTIDE SEQUENCE [LARGE SCALE GENOMIC DNA]</scope>
</reference>
<accession>K2GIG2</accession>
<dbReference type="AlphaFoldDB" id="K2GIG2"/>
<sequence length="48" mass="5202">MINQLLLLSKVGSIPPFVILGLDPGIHLINHSRHASSLVICNSSMNNH</sequence>
<gene>
    <name evidence="1" type="ORF">ACD_2C00024G0001</name>
</gene>
<comment type="caution">
    <text evidence="1">The sequence shown here is derived from an EMBL/GenBank/DDBJ whole genome shotgun (WGS) entry which is preliminary data.</text>
</comment>
<organism evidence="1">
    <name type="scientific">uncultured bacterium</name>
    <name type="common">gcode 4</name>
    <dbReference type="NCBI Taxonomy" id="1234023"/>
    <lineage>
        <taxon>Bacteria</taxon>
        <taxon>environmental samples</taxon>
    </lineage>
</organism>
<dbReference type="EMBL" id="AMFJ01000024">
    <property type="protein sequence ID" value="EKE30224.1"/>
    <property type="molecule type" value="Genomic_DNA"/>
</dbReference>
<proteinExistence type="predicted"/>
<name>K2GIG2_9BACT</name>
<protein>
    <submittedName>
        <fullName evidence="1">Uncharacterized protein</fullName>
    </submittedName>
</protein>
<evidence type="ECO:0000313" key="1">
    <source>
        <dbReference type="EMBL" id="EKE30224.1"/>
    </source>
</evidence>